<dbReference type="Pfam" id="PF01764">
    <property type="entry name" value="Lipase_3"/>
    <property type="match status" value="1"/>
</dbReference>
<dbReference type="OrthoDB" id="426718at2759"/>
<dbReference type="GO" id="GO:0005737">
    <property type="term" value="C:cytoplasm"/>
    <property type="evidence" value="ECO:0007669"/>
    <property type="project" value="UniProtKB-SubCell"/>
</dbReference>
<comment type="subcellular location">
    <subcellularLocation>
        <location evidence="2">Cytoplasm</location>
    </subcellularLocation>
    <subcellularLocation>
        <location evidence="1">Nucleus</location>
    </subcellularLocation>
</comment>
<dbReference type="FunCoup" id="A0A200QV20">
    <property type="interactions" value="715"/>
</dbReference>
<sequence>MERRSVSESVGMSDVITTKACSLAKAARTSSSFFLVKNPNSSSAIFAFPGSWSIDHWYSQSSFGASKIDTTLFPSLRSIGNNETAIVNGSFLQQFTEILRISKLREKVNKAVGENKQIVFTGHSSGGAIAVLATIWQLEQLRKQKSHNQITPLCVTFGSPLVGDRVFGHALRREDWSRHFVHFIMKDDIVPRILLAPLSSIQRELQAILPFFDPKVKNSRRESMGRSSEALGIFKTVLKNTLSVTSHAACLLKGCTNLLFEAVSNFIELSPYRPFGTYIFCAGNGKLFTVKNPDAILQLLFHCLQLNPEQEVTEMAYRCLQEHLVYENQLRESMQMQDVVYLDELSLSSEAADSDERRLMEIAMNDLGLSTKARICLHAAGEFEKKKLRNQGKIDANISKIEEALKFVHGYREKCEVSEMGYYDAFKLQREVTDFEANIKRLELAGIWDEIIEMLKRYELPDGFENRKEWVELGTKFRRLVEPLDIANYYRHSKGNNLRTYMMIGGRPKRYRYTQRWLEHADQVKTGSWSESCFLAEVEELCILAGKGKAFEEMEEKVLEIEREVQRWVTCRVLQRDVFLEETTFVKWWRTLPKQHKSRSCIARLMNGEGKNLPPIN</sequence>
<name>A0A200QV20_MACCD</name>
<dbReference type="GO" id="GO:0006952">
    <property type="term" value="P:defense response"/>
    <property type="evidence" value="ECO:0007669"/>
    <property type="project" value="UniProtKB-KW"/>
</dbReference>
<dbReference type="Pfam" id="PF18117">
    <property type="entry name" value="EDS1_EP"/>
    <property type="match status" value="1"/>
</dbReference>
<evidence type="ECO:0000256" key="5">
    <source>
        <dbReference type="ARBA" id="ARBA00023242"/>
    </source>
</evidence>
<dbReference type="ESTHER" id="9magn-a0a200qv20">
    <property type="family name" value="Plant_lipase_EDS1-like"/>
</dbReference>
<comment type="caution">
    <text evidence="8">The sequence shown here is derived from an EMBL/GenBank/DDBJ whole genome shotgun (WGS) entry which is preliminary data.</text>
</comment>
<keyword evidence="4" id="KW-0611">Plant defense</keyword>
<dbReference type="InParanoid" id="A0A200QV20"/>
<dbReference type="STRING" id="56857.A0A200QV20"/>
<dbReference type="Gene3D" id="3.40.50.1820">
    <property type="entry name" value="alpha/beta hydrolase"/>
    <property type="match status" value="1"/>
</dbReference>
<dbReference type="InterPro" id="IPR044214">
    <property type="entry name" value="EDS1-like"/>
</dbReference>
<dbReference type="SUPFAM" id="SSF53474">
    <property type="entry name" value="alpha/beta-Hydrolases"/>
    <property type="match status" value="1"/>
</dbReference>
<feature type="domain" description="EDS1 EP" evidence="7">
    <location>
        <begin position="410"/>
        <end position="604"/>
    </location>
</feature>
<organism evidence="8 9">
    <name type="scientific">Macleaya cordata</name>
    <name type="common">Five-seeded plume-poppy</name>
    <name type="synonym">Bocconia cordata</name>
    <dbReference type="NCBI Taxonomy" id="56857"/>
    <lineage>
        <taxon>Eukaryota</taxon>
        <taxon>Viridiplantae</taxon>
        <taxon>Streptophyta</taxon>
        <taxon>Embryophyta</taxon>
        <taxon>Tracheophyta</taxon>
        <taxon>Spermatophyta</taxon>
        <taxon>Magnoliopsida</taxon>
        <taxon>Ranunculales</taxon>
        <taxon>Papaveraceae</taxon>
        <taxon>Papaveroideae</taxon>
        <taxon>Macleaya</taxon>
    </lineage>
</organism>
<dbReference type="EMBL" id="MVGT01001055">
    <property type="protein sequence ID" value="OVA14328.1"/>
    <property type="molecule type" value="Genomic_DNA"/>
</dbReference>
<keyword evidence="3" id="KW-0963">Cytoplasm</keyword>
<dbReference type="GO" id="GO:0006629">
    <property type="term" value="P:lipid metabolic process"/>
    <property type="evidence" value="ECO:0007669"/>
    <property type="project" value="InterPro"/>
</dbReference>
<keyword evidence="9" id="KW-1185">Reference proteome</keyword>
<evidence type="ECO:0000259" key="6">
    <source>
        <dbReference type="Pfam" id="PF01764"/>
    </source>
</evidence>
<evidence type="ECO:0000313" key="9">
    <source>
        <dbReference type="Proteomes" id="UP000195402"/>
    </source>
</evidence>
<dbReference type="GO" id="GO:0005634">
    <property type="term" value="C:nucleus"/>
    <property type="evidence" value="ECO:0007669"/>
    <property type="project" value="UniProtKB-SubCell"/>
</dbReference>
<dbReference type="InterPro" id="IPR002921">
    <property type="entry name" value="Fungal_lipase-type"/>
</dbReference>
<keyword evidence="5" id="KW-0539">Nucleus</keyword>
<evidence type="ECO:0000259" key="7">
    <source>
        <dbReference type="Pfam" id="PF18117"/>
    </source>
</evidence>
<gene>
    <name evidence="8" type="ORF">BVC80_9023g24</name>
</gene>
<accession>A0A200QV20</accession>
<evidence type="ECO:0000256" key="2">
    <source>
        <dbReference type="ARBA" id="ARBA00004496"/>
    </source>
</evidence>
<dbReference type="AlphaFoldDB" id="A0A200QV20"/>
<evidence type="ECO:0000256" key="3">
    <source>
        <dbReference type="ARBA" id="ARBA00022490"/>
    </source>
</evidence>
<dbReference type="OMA" id="ESCFWAV"/>
<dbReference type="Proteomes" id="UP000195402">
    <property type="component" value="Unassembled WGS sequence"/>
</dbReference>
<evidence type="ECO:0000256" key="4">
    <source>
        <dbReference type="ARBA" id="ARBA00022821"/>
    </source>
</evidence>
<evidence type="ECO:0000313" key="8">
    <source>
        <dbReference type="EMBL" id="OVA14328.1"/>
    </source>
</evidence>
<dbReference type="PANTHER" id="PTHR47090">
    <property type="entry name" value="PROTEIN EDS1-RELATED"/>
    <property type="match status" value="1"/>
</dbReference>
<dbReference type="PANTHER" id="PTHR47090:SF2">
    <property type="entry name" value="PROTEIN EDS1-RELATED"/>
    <property type="match status" value="1"/>
</dbReference>
<feature type="domain" description="Fungal lipase-type" evidence="6">
    <location>
        <begin position="46"/>
        <end position="194"/>
    </location>
</feature>
<protein>
    <submittedName>
        <fullName evidence="8">Lipase</fullName>
    </submittedName>
</protein>
<reference evidence="8 9" key="1">
    <citation type="journal article" date="2017" name="Mol. Plant">
        <title>The Genome of Medicinal Plant Macleaya cordata Provides New Insights into Benzylisoquinoline Alkaloids Metabolism.</title>
        <authorList>
            <person name="Liu X."/>
            <person name="Liu Y."/>
            <person name="Huang P."/>
            <person name="Ma Y."/>
            <person name="Qing Z."/>
            <person name="Tang Q."/>
            <person name="Cao H."/>
            <person name="Cheng P."/>
            <person name="Zheng Y."/>
            <person name="Yuan Z."/>
            <person name="Zhou Y."/>
            <person name="Liu J."/>
            <person name="Tang Z."/>
            <person name="Zhuo Y."/>
            <person name="Zhang Y."/>
            <person name="Yu L."/>
            <person name="Huang J."/>
            <person name="Yang P."/>
            <person name="Peng Q."/>
            <person name="Zhang J."/>
            <person name="Jiang W."/>
            <person name="Zhang Z."/>
            <person name="Lin K."/>
            <person name="Ro D.K."/>
            <person name="Chen X."/>
            <person name="Xiong X."/>
            <person name="Shang Y."/>
            <person name="Huang S."/>
            <person name="Zeng J."/>
        </authorList>
    </citation>
    <scope>NUCLEOTIDE SEQUENCE [LARGE SCALE GENOMIC DNA]</scope>
    <source>
        <strain evidence="9">cv. BLH2017</strain>
        <tissue evidence="8">Root</tissue>
    </source>
</reference>
<proteinExistence type="predicted"/>
<evidence type="ECO:0000256" key="1">
    <source>
        <dbReference type="ARBA" id="ARBA00004123"/>
    </source>
</evidence>
<dbReference type="InterPro" id="IPR041266">
    <property type="entry name" value="EDS1_EP"/>
</dbReference>
<dbReference type="CDD" id="cd00519">
    <property type="entry name" value="Lipase_3"/>
    <property type="match status" value="1"/>
</dbReference>
<dbReference type="InterPro" id="IPR029058">
    <property type="entry name" value="AB_hydrolase_fold"/>
</dbReference>